<dbReference type="RefSeq" id="WP_175373134.1">
    <property type="nucleotide sequence ID" value="NZ_JABWCS010000215.1"/>
</dbReference>
<organism evidence="2 3">
    <name type="scientific">Paenibacillus agri</name>
    <dbReference type="NCBI Taxonomy" id="2744309"/>
    <lineage>
        <taxon>Bacteria</taxon>
        <taxon>Bacillati</taxon>
        <taxon>Bacillota</taxon>
        <taxon>Bacilli</taxon>
        <taxon>Bacillales</taxon>
        <taxon>Paenibacillaceae</taxon>
        <taxon>Paenibacillus</taxon>
    </lineage>
</organism>
<evidence type="ECO:0000313" key="2">
    <source>
        <dbReference type="EMBL" id="NUU62685.1"/>
    </source>
</evidence>
<dbReference type="Pfam" id="PF24698">
    <property type="entry name" value="DUF7662"/>
    <property type="match status" value="1"/>
</dbReference>
<proteinExistence type="predicted"/>
<protein>
    <recommendedName>
        <fullName evidence="1">DUF7662 domain-containing protein</fullName>
    </recommendedName>
</protein>
<dbReference type="AlphaFoldDB" id="A0A850ENX4"/>
<evidence type="ECO:0000313" key="3">
    <source>
        <dbReference type="Proteomes" id="UP000564806"/>
    </source>
</evidence>
<sequence>MSKYFRLEDYLKNQIEVQMSYSEIEKVLGDKLPESSYNDRTWWANTLHPSRTQAHSWLNAGWKIKSVDLGNSVIFVRNEAE</sequence>
<gene>
    <name evidence="2" type="ORF">HPT30_20265</name>
</gene>
<dbReference type="InterPro" id="IPR056079">
    <property type="entry name" value="DUF7662"/>
</dbReference>
<feature type="domain" description="DUF7662" evidence="1">
    <location>
        <begin position="5"/>
        <end position="78"/>
    </location>
</feature>
<reference evidence="2" key="1">
    <citation type="submission" date="2020-06" db="EMBL/GenBank/DDBJ databases">
        <title>Paenibacillus sp. nov., isolated from soil.</title>
        <authorList>
            <person name="Seo Y.L."/>
        </authorList>
    </citation>
    <scope>NUCLEOTIDE SEQUENCE [LARGE SCALE GENOMIC DNA]</scope>
    <source>
        <strain evidence="2">JW14</strain>
    </source>
</reference>
<accession>A0A850ENX4</accession>
<keyword evidence="3" id="KW-1185">Reference proteome</keyword>
<name>A0A850ENX4_9BACL</name>
<dbReference type="Proteomes" id="UP000564806">
    <property type="component" value="Unassembled WGS sequence"/>
</dbReference>
<comment type="caution">
    <text evidence="2">The sequence shown here is derived from an EMBL/GenBank/DDBJ whole genome shotgun (WGS) entry which is preliminary data.</text>
</comment>
<evidence type="ECO:0000259" key="1">
    <source>
        <dbReference type="Pfam" id="PF24698"/>
    </source>
</evidence>
<dbReference type="EMBL" id="JABWCS010000215">
    <property type="protein sequence ID" value="NUU62685.1"/>
    <property type="molecule type" value="Genomic_DNA"/>
</dbReference>